<organism evidence="3 4">
    <name type="scientific">Candidatus Gallibacteroides avistercoris</name>
    <dbReference type="NCBI Taxonomy" id="2840833"/>
    <lineage>
        <taxon>Bacteria</taxon>
        <taxon>Pseudomonadati</taxon>
        <taxon>Bacteroidota</taxon>
        <taxon>Bacteroidia</taxon>
        <taxon>Bacteroidales</taxon>
        <taxon>Bacteroidaceae</taxon>
        <taxon>Bacteroidaceae incertae sedis</taxon>
        <taxon>Candidatus Gallibacteroides</taxon>
    </lineage>
</organism>
<dbReference type="InterPro" id="IPR049492">
    <property type="entry name" value="BD-FAE-like_dom"/>
</dbReference>
<dbReference type="SUPFAM" id="SSF53474">
    <property type="entry name" value="alpha/beta-Hydrolases"/>
    <property type="match status" value="1"/>
</dbReference>
<dbReference type="Proteomes" id="UP000824112">
    <property type="component" value="Unassembled WGS sequence"/>
</dbReference>
<feature type="chain" id="PRO_5038513406" evidence="1">
    <location>
        <begin position="26"/>
        <end position="480"/>
    </location>
</feature>
<evidence type="ECO:0000259" key="2">
    <source>
        <dbReference type="Pfam" id="PF20434"/>
    </source>
</evidence>
<evidence type="ECO:0000256" key="1">
    <source>
        <dbReference type="SAM" id="SignalP"/>
    </source>
</evidence>
<dbReference type="Pfam" id="PF20434">
    <property type="entry name" value="BD-FAE"/>
    <property type="match status" value="1"/>
</dbReference>
<dbReference type="EMBL" id="DVNA01000233">
    <property type="protein sequence ID" value="HIU56133.1"/>
    <property type="molecule type" value="Genomic_DNA"/>
</dbReference>
<reference evidence="3" key="2">
    <citation type="journal article" date="2021" name="PeerJ">
        <title>Extensive microbial diversity within the chicken gut microbiome revealed by metagenomics and culture.</title>
        <authorList>
            <person name="Gilroy R."/>
            <person name="Ravi A."/>
            <person name="Getino M."/>
            <person name="Pursley I."/>
            <person name="Horton D.L."/>
            <person name="Alikhan N.F."/>
            <person name="Baker D."/>
            <person name="Gharbi K."/>
            <person name="Hall N."/>
            <person name="Watson M."/>
            <person name="Adriaenssens E.M."/>
            <person name="Foster-Nyarko E."/>
            <person name="Jarju S."/>
            <person name="Secka A."/>
            <person name="Antonio M."/>
            <person name="Oren A."/>
            <person name="Chaudhuri R.R."/>
            <person name="La Ragione R."/>
            <person name="Hildebrand F."/>
            <person name="Pallen M.J."/>
        </authorList>
    </citation>
    <scope>NUCLEOTIDE SEQUENCE</scope>
    <source>
        <strain evidence="3">CHK158-818</strain>
    </source>
</reference>
<gene>
    <name evidence="3" type="ORF">IAB03_10060</name>
</gene>
<keyword evidence="3" id="KW-0378">Hydrolase</keyword>
<dbReference type="Gene3D" id="3.40.50.1820">
    <property type="entry name" value="alpha/beta hydrolase"/>
    <property type="match status" value="1"/>
</dbReference>
<dbReference type="AlphaFoldDB" id="A0A9D1M9S9"/>
<dbReference type="GO" id="GO:0016787">
    <property type="term" value="F:hydrolase activity"/>
    <property type="evidence" value="ECO:0007669"/>
    <property type="project" value="UniProtKB-KW"/>
</dbReference>
<keyword evidence="1" id="KW-0732">Signal</keyword>
<dbReference type="NCBIfam" id="NF041556">
    <property type="entry name" value="tannase_B"/>
    <property type="match status" value="1"/>
</dbReference>
<feature type="signal peptide" evidence="1">
    <location>
        <begin position="1"/>
        <end position="25"/>
    </location>
</feature>
<name>A0A9D1M9S9_9BACT</name>
<evidence type="ECO:0000313" key="4">
    <source>
        <dbReference type="Proteomes" id="UP000824112"/>
    </source>
</evidence>
<evidence type="ECO:0000313" key="3">
    <source>
        <dbReference type="EMBL" id="HIU56133.1"/>
    </source>
</evidence>
<feature type="domain" description="BD-FAE-like" evidence="2">
    <location>
        <begin position="75"/>
        <end position="237"/>
    </location>
</feature>
<protein>
    <submittedName>
        <fullName evidence="3">Alpha/beta hydrolase</fullName>
    </submittedName>
</protein>
<sequence length="480" mass="54195">MTRLYRLPIASFLIMGISFFSTAFAQPNDENSLRFDPQKCTQKEITLPNGETIHYRAYERIYYVTNIEDSAYQFLNIYIPDNVDPTDNKTPIFLRTYVGGYMSAAAMEPSKNDATGRALQEGYIVCIPGSRGWDASTMTADGKKRFTGRAPATLIDLKAAVRYLRYNDDLIPGDAEKIITDGTSAGGAMSALLGTTGNHPDYDPYLHRAGAANARDDIFAAVCFCPIIDLEHADMAYEWMYRPTNGNERPLSEIQRKISEELANAYPDYLNSLNLKKEDGPPLTDKNYLEYIKTFLVESAQKAKDEQEDIPENAGIILMTKKGKETVKDIQIDRYLNYIVSKQALKTPPAFDQQGVSSEQSTPENCLFGDVSGNSVNFTLYSLRRATGNPQAKIDPELQKRIRIMNPMNYVQEPQSTKASYWYIRHGALDRDTSFPVPINLATLLRNSGYSVDFALPWNRPHTGDYRLDELFNWIRSITQ</sequence>
<proteinExistence type="predicted"/>
<dbReference type="InterPro" id="IPR029058">
    <property type="entry name" value="AB_hydrolase_fold"/>
</dbReference>
<dbReference type="InterPro" id="IPR048124">
    <property type="entry name" value="Tannase_B"/>
</dbReference>
<accession>A0A9D1M9S9</accession>
<reference evidence="3" key="1">
    <citation type="submission" date="2020-10" db="EMBL/GenBank/DDBJ databases">
        <authorList>
            <person name="Gilroy R."/>
        </authorList>
    </citation>
    <scope>NUCLEOTIDE SEQUENCE</scope>
    <source>
        <strain evidence="3">CHK158-818</strain>
    </source>
</reference>
<comment type="caution">
    <text evidence="3">The sequence shown here is derived from an EMBL/GenBank/DDBJ whole genome shotgun (WGS) entry which is preliminary data.</text>
</comment>